<evidence type="ECO:0000256" key="3">
    <source>
        <dbReference type="ARBA" id="ARBA00005179"/>
    </source>
</evidence>
<keyword evidence="9 14" id="KW-0560">Oxidoreductase</keyword>
<evidence type="ECO:0000256" key="15">
    <source>
        <dbReference type="SAM" id="SignalP"/>
    </source>
</evidence>
<evidence type="ECO:0000256" key="9">
    <source>
        <dbReference type="ARBA" id="ARBA00023002"/>
    </source>
</evidence>
<protein>
    <submittedName>
        <fullName evidence="16">Cytochrome P450</fullName>
    </submittedName>
</protein>
<evidence type="ECO:0000256" key="10">
    <source>
        <dbReference type="ARBA" id="ARBA00023004"/>
    </source>
</evidence>
<evidence type="ECO:0000256" key="5">
    <source>
        <dbReference type="ARBA" id="ARBA00022617"/>
    </source>
</evidence>
<feature type="binding site" description="axial binding residue" evidence="13">
    <location>
        <position position="428"/>
    </location>
    <ligand>
        <name>heme</name>
        <dbReference type="ChEBI" id="CHEBI:30413"/>
    </ligand>
    <ligandPart>
        <name>Fe</name>
        <dbReference type="ChEBI" id="CHEBI:18248"/>
    </ligandPart>
</feature>
<organism evidence="16 17">
    <name type="scientific">Russula ochroleuca</name>
    <dbReference type="NCBI Taxonomy" id="152965"/>
    <lineage>
        <taxon>Eukaryota</taxon>
        <taxon>Fungi</taxon>
        <taxon>Dikarya</taxon>
        <taxon>Basidiomycota</taxon>
        <taxon>Agaricomycotina</taxon>
        <taxon>Agaricomycetes</taxon>
        <taxon>Russulales</taxon>
        <taxon>Russulaceae</taxon>
        <taxon>Russula</taxon>
    </lineage>
</organism>
<dbReference type="PRINTS" id="PR00385">
    <property type="entry name" value="P450"/>
</dbReference>
<evidence type="ECO:0000256" key="14">
    <source>
        <dbReference type="RuleBase" id="RU000461"/>
    </source>
</evidence>
<keyword evidence="6" id="KW-0812">Transmembrane</keyword>
<comment type="caution">
    <text evidence="16">The sequence shown here is derived from an EMBL/GenBank/DDBJ whole genome shotgun (WGS) entry which is preliminary data.</text>
</comment>
<name>A0A9P5MSR0_9AGAM</name>
<dbReference type="CDD" id="cd11065">
    <property type="entry name" value="CYP64-like"/>
    <property type="match status" value="1"/>
</dbReference>
<evidence type="ECO:0000256" key="2">
    <source>
        <dbReference type="ARBA" id="ARBA00004370"/>
    </source>
</evidence>
<dbReference type="InterPro" id="IPR050364">
    <property type="entry name" value="Cytochrome_P450_fung"/>
</dbReference>
<evidence type="ECO:0000256" key="7">
    <source>
        <dbReference type="ARBA" id="ARBA00022723"/>
    </source>
</evidence>
<dbReference type="InterPro" id="IPR001128">
    <property type="entry name" value="Cyt_P450"/>
</dbReference>
<keyword evidence="7 13" id="KW-0479">Metal-binding</keyword>
<proteinExistence type="inferred from homology"/>
<dbReference type="InterPro" id="IPR017972">
    <property type="entry name" value="Cyt_P450_CS"/>
</dbReference>
<dbReference type="Gene3D" id="1.10.630.10">
    <property type="entry name" value="Cytochrome P450"/>
    <property type="match status" value="1"/>
</dbReference>
<dbReference type="SUPFAM" id="SSF48264">
    <property type="entry name" value="Cytochrome P450"/>
    <property type="match status" value="1"/>
</dbReference>
<comment type="similarity">
    <text evidence="4 14">Belongs to the cytochrome P450 family.</text>
</comment>
<keyword evidence="15" id="KW-0732">Signal</keyword>
<accession>A0A9P5MSR0</accession>
<dbReference type="GO" id="GO:0004497">
    <property type="term" value="F:monooxygenase activity"/>
    <property type="evidence" value="ECO:0007669"/>
    <property type="project" value="UniProtKB-KW"/>
</dbReference>
<dbReference type="PANTHER" id="PTHR46300:SF2">
    <property type="entry name" value="CYTOCHROME P450 MONOOXYGENASE ALNH-RELATED"/>
    <property type="match status" value="1"/>
</dbReference>
<keyword evidence="12" id="KW-0472">Membrane</keyword>
<sequence>MFQAGVLAALFLFLFFSRRHRLPPGPSGNVAGEFTNLTMPEVFEKWRRKYGRIFSFKLGTRIVIVLNDINATTDLLDKRGEIYSSRPRFVVSHEILSDGKRGLSAPYGEHWRKWRKLQHMGMNGKAALYYRDQQTLEAAFLLREMLASASGHEQALQRFVTSNVLGIAYGRRILDLKDEMVSFNYKSALEFQRASTPGKYIVETWPSLLWLPRPLQWFRPGLEVLEKIRDKDRETYMSYFNGVKQRSEAGIAKDCMATYSLSHGGNQGMTDVEVAYALSAPFSAGVDTTLSAIRWSLVAAICFPDVLKRIQAELDSVVGQDRMPTFDDERSLPFLGAFIKEVTRWRPVVPIGIPHATTKADVYDGYEIPKGATVFSNIDVLVKDPNLFDDPEAFNPSRFLTQHKPAGNWNGKVESGFTIPFGFGRRVCPGMHVALQSTFISMARIFWAFDVLPAAEGSSIDPTKTVNRGTTREPAPFQFRVRVRHPDVERIIEAESADADFRLKEWEY</sequence>
<comment type="subcellular location">
    <subcellularLocation>
        <location evidence="2">Membrane</location>
    </subcellularLocation>
</comment>
<dbReference type="GO" id="GO:0016705">
    <property type="term" value="F:oxidoreductase activity, acting on paired donors, with incorporation or reduction of molecular oxygen"/>
    <property type="evidence" value="ECO:0007669"/>
    <property type="project" value="InterPro"/>
</dbReference>
<gene>
    <name evidence="16" type="ORF">DFH94DRAFT_854936</name>
</gene>
<reference evidence="16" key="1">
    <citation type="submission" date="2019-10" db="EMBL/GenBank/DDBJ databases">
        <authorList>
            <consortium name="DOE Joint Genome Institute"/>
            <person name="Kuo A."/>
            <person name="Miyauchi S."/>
            <person name="Kiss E."/>
            <person name="Drula E."/>
            <person name="Kohler A."/>
            <person name="Sanchez-Garcia M."/>
            <person name="Andreopoulos B."/>
            <person name="Barry K.W."/>
            <person name="Bonito G."/>
            <person name="Buee M."/>
            <person name="Carver A."/>
            <person name="Chen C."/>
            <person name="Cichocki N."/>
            <person name="Clum A."/>
            <person name="Culley D."/>
            <person name="Crous P.W."/>
            <person name="Fauchery L."/>
            <person name="Girlanda M."/>
            <person name="Hayes R."/>
            <person name="Keri Z."/>
            <person name="LaButti K."/>
            <person name="Lipzen A."/>
            <person name="Lombard V."/>
            <person name="Magnuson J."/>
            <person name="Maillard F."/>
            <person name="Morin E."/>
            <person name="Murat C."/>
            <person name="Nolan M."/>
            <person name="Ohm R."/>
            <person name="Pangilinan J."/>
            <person name="Pereira M."/>
            <person name="Perotto S."/>
            <person name="Peter M."/>
            <person name="Riley R."/>
            <person name="Sitrit Y."/>
            <person name="Stielow B."/>
            <person name="Szollosi G."/>
            <person name="Zifcakova L."/>
            <person name="Stursova M."/>
            <person name="Spatafora J.W."/>
            <person name="Tedersoo L."/>
            <person name="Vaario L.-M."/>
            <person name="Yamada A."/>
            <person name="Yan M."/>
            <person name="Wang P."/>
            <person name="Xu J."/>
            <person name="Bruns T."/>
            <person name="Baldrian P."/>
            <person name="Vilgalys R."/>
            <person name="Henrissat B."/>
            <person name="Grigoriev I.V."/>
            <person name="Hibbett D."/>
            <person name="Nagy L.G."/>
            <person name="Martin F.M."/>
        </authorList>
    </citation>
    <scope>NUCLEOTIDE SEQUENCE</scope>
    <source>
        <strain evidence="16">Prilba</strain>
    </source>
</reference>
<dbReference type="PANTHER" id="PTHR46300">
    <property type="entry name" value="P450, PUTATIVE (EUROFUNG)-RELATED-RELATED"/>
    <property type="match status" value="1"/>
</dbReference>
<dbReference type="PROSITE" id="PS00086">
    <property type="entry name" value="CYTOCHROME_P450"/>
    <property type="match status" value="1"/>
</dbReference>
<dbReference type="GO" id="GO:0020037">
    <property type="term" value="F:heme binding"/>
    <property type="evidence" value="ECO:0007669"/>
    <property type="project" value="InterPro"/>
</dbReference>
<feature type="chain" id="PRO_5040171101" evidence="15">
    <location>
        <begin position="22"/>
        <end position="508"/>
    </location>
</feature>
<keyword evidence="17" id="KW-1185">Reference proteome</keyword>
<dbReference type="Pfam" id="PF00067">
    <property type="entry name" value="p450"/>
    <property type="match status" value="1"/>
</dbReference>
<dbReference type="GO" id="GO:0016020">
    <property type="term" value="C:membrane"/>
    <property type="evidence" value="ECO:0007669"/>
    <property type="project" value="UniProtKB-SubCell"/>
</dbReference>
<reference evidence="16" key="2">
    <citation type="journal article" date="2020" name="Nat. Commun.">
        <title>Large-scale genome sequencing of mycorrhizal fungi provides insights into the early evolution of symbiotic traits.</title>
        <authorList>
            <person name="Miyauchi S."/>
            <person name="Kiss E."/>
            <person name="Kuo A."/>
            <person name="Drula E."/>
            <person name="Kohler A."/>
            <person name="Sanchez-Garcia M."/>
            <person name="Morin E."/>
            <person name="Andreopoulos B."/>
            <person name="Barry K.W."/>
            <person name="Bonito G."/>
            <person name="Buee M."/>
            <person name="Carver A."/>
            <person name="Chen C."/>
            <person name="Cichocki N."/>
            <person name="Clum A."/>
            <person name="Culley D."/>
            <person name="Crous P.W."/>
            <person name="Fauchery L."/>
            <person name="Girlanda M."/>
            <person name="Hayes R.D."/>
            <person name="Keri Z."/>
            <person name="LaButti K."/>
            <person name="Lipzen A."/>
            <person name="Lombard V."/>
            <person name="Magnuson J."/>
            <person name="Maillard F."/>
            <person name="Murat C."/>
            <person name="Nolan M."/>
            <person name="Ohm R.A."/>
            <person name="Pangilinan J."/>
            <person name="Pereira M.F."/>
            <person name="Perotto S."/>
            <person name="Peter M."/>
            <person name="Pfister S."/>
            <person name="Riley R."/>
            <person name="Sitrit Y."/>
            <person name="Stielow J.B."/>
            <person name="Szollosi G."/>
            <person name="Zifcakova L."/>
            <person name="Stursova M."/>
            <person name="Spatafora J.W."/>
            <person name="Tedersoo L."/>
            <person name="Vaario L.M."/>
            <person name="Yamada A."/>
            <person name="Yan M."/>
            <person name="Wang P."/>
            <person name="Xu J."/>
            <person name="Bruns T."/>
            <person name="Baldrian P."/>
            <person name="Vilgalys R."/>
            <person name="Dunand C."/>
            <person name="Henrissat B."/>
            <person name="Grigoriev I.V."/>
            <person name="Hibbett D."/>
            <person name="Nagy L.G."/>
            <person name="Martin F.M."/>
        </authorList>
    </citation>
    <scope>NUCLEOTIDE SEQUENCE</scope>
    <source>
        <strain evidence="16">Prilba</strain>
    </source>
</reference>
<evidence type="ECO:0000256" key="6">
    <source>
        <dbReference type="ARBA" id="ARBA00022692"/>
    </source>
</evidence>
<comment type="pathway">
    <text evidence="3">Secondary metabolite biosynthesis.</text>
</comment>
<dbReference type="InterPro" id="IPR036396">
    <property type="entry name" value="Cyt_P450_sf"/>
</dbReference>
<dbReference type="InterPro" id="IPR002401">
    <property type="entry name" value="Cyt_P450_E_grp-I"/>
</dbReference>
<evidence type="ECO:0000256" key="12">
    <source>
        <dbReference type="ARBA" id="ARBA00023136"/>
    </source>
</evidence>
<dbReference type="GO" id="GO:0005506">
    <property type="term" value="F:iron ion binding"/>
    <property type="evidence" value="ECO:0007669"/>
    <property type="project" value="InterPro"/>
</dbReference>
<keyword evidence="10 13" id="KW-0408">Iron</keyword>
<evidence type="ECO:0000256" key="4">
    <source>
        <dbReference type="ARBA" id="ARBA00010617"/>
    </source>
</evidence>
<evidence type="ECO:0000256" key="11">
    <source>
        <dbReference type="ARBA" id="ARBA00023033"/>
    </source>
</evidence>
<keyword evidence="5 13" id="KW-0349">Heme</keyword>
<evidence type="ECO:0000256" key="13">
    <source>
        <dbReference type="PIRSR" id="PIRSR602401-1"/>
    </source>
</evidence>
<feature type="signal peptide" evidence="15">
    <location>
        <begin position="1"/>
        <end position="21"/>
    </location>
</feature>
<dbReference type="PRINTS" id="PR00463">
    <property type="entry name" value="EP450I"/>
</dbReference>
<keyword evidence="8" id="KW-1133">Transmembrane helix</keyword>
<dbReference type="Proteomes" id="UP000759537">
    <property type="component" value="Unassembled WGS sequence"/>
</dbReference>
<comment type="cofactor">
    <cofactor evidence="1 13">
        <name>heme</name>
        <dbReference type="ChEBI" id="CHEBI:30413"/>
    </cofactor>
</comment>
<evidence type="ECO:0000313" key="17">
    <source>
        <dbReference type="Proteomes" id="UP000759537"/>
    </source>
</evidence>
<dbReference type="EMBL" id="WHVB01000013">
    <property type="protein sequence ID" value="KAF8477702.1"/>
    <property type="molecule type" value="Genomic_DNA"/>
</dbReference>
<evidence type="ECO:0000256" key="8">
    <source>
        <dbReference type="ARBA" id="ARBA00022989"/>
    </source>
</evidence>
<keyword evidence="11 14" id="KW-0503">Monooxygenase</keyword>
<dbReference type="AlphaFoldDB" id="A0A9P5MSR0"/>
<dbReference type="OrthoDB" id="1055148at2759"/>
<evidence type="ECO:0000313" key="16">
    <source>
        <dbReference type="EMBL" id="KAF8477702.1"/>
    </source>
</evidence>
<evidence type="ECO:0000256" key="1">
    <source>
        <dbReference type="ARBA" id="ARBA00001971"/>
    </source>
</evidence>